<dbReference type="InterPro" id="IPR006869">
    <property type="entry name" value="DUF547"/>
</dbReference>
<dbReference type="PANTHER" id="PTHR46248">
    <property type="entry name" value="EXPRESSED PROTEIN"/>
    <property type="match status" value="1"/>
</dbReference>
<dbReference type="AlphaFoldDB" id="A0A371E8V4"/>
<dbReference type="OrthoDB" id="418495at2759"/>
<dbReference type="PANTHER" id="PTHR46248:SF4">
    <property type="entry name" value="OS01G0147800 PROTEIN"/>
    <property type="match status" value="1"/>
</dbReference>
<dbReference type="InterPro" id="IPR025757">
    <property type="entry name" value="MIP1_Leuzipper"/>
</dbReference>
<evidence type="ECO:0000259" key="2">
    <source>
        <dbReference type="Pfam" id="PF04784"/>
    </source>
</evidence>
<feature type="domain" description="DUF547" evidence="2">
    <location>
        <begin position="316"/>
        <end position="446"/>
    </location>
</feature>
<evidence type="ECO:0008006" key="6">
    <source>
        <dbReference type="Google" id="ProtNLM"/>
    </source>
</evidence>
<evidence type="ECO:0000259" key="3">
    <source>
        <dbReference type="Pfam" id="PF14389"/>
    </source>
</evidence>
<name>A0A371E8V4_MUCPR</name>
<dbReference type="Pfam" id="PF14389">
    <property type="entry name" value="Lzipper-MIP1"/>
    <property type="match status" value="1"/>
</dbReference>
<feature type="coiled-coil region" evidence="1">
    <location>
        <begin position="63"/>
        <end position="90"/>
    </location>
</feature>
<dbReference type="Proteomes" id="UP000257109">
    <property type="component" value="Unassembled WGS sequence"/>
</dbReference>
<proteinExistence type="predicted"/>
<evidence type="ECO:0000256" key="1">
    <source>
        <dbReference type="SAM" id="Coils"/>
    </source>
</evidence>
<keyword evidence="1" id="KW-0175">Coiled coil</keyword>
<organism evidence="4 5">
    <name type="scientific">Mucuna pruriens</name>
    <name type="common">Velvet bean</name>
    <name type="synonym">Dolichos pruriens</name>
    <dbReference type="NCBI Taxonomy" id="157652"/>
    <lineage>
        <taxon>Eukaryota</taxon>
        <taxon>Viridiplantae</taxon>
        <taxon>Streptophyta</taxon>
        <taxon>Embryophyta</taxon>
        <taxon>Tracheophyta</taxon>
        <taxon>Spermatophyta</taxon>
        <taxon>Magnoliopsida</taxon>
        <taxon>eudicotyledons</taxon>
        <taxon>Gunneridae</taxon>
        <taxon>Pentapetalae</taxon>
        <taxon>rosids</taxon>
        <taxon>fabids</taxon>
        <taxon>Fabales</taxon>
        <taxon>Fabaceae</taxon>
        <taxon>Papilionoideae</taxon>
        <taxon>50 kb inversion clade</taxon>
        <taxon>NPAAA clade</taxon>
        <taxon>indigoferoid/millettioid clade</taxon>
        <taxon>Phaseoleae</taxon>
        <taxon>Mucuna</taxon>
    </lineage>
</organism>
<protein>
    <recommendedName>
        <fullName evidence="6">DUF547 domain-containing protein</fullName>
    </recommendedName>
</protein>
<gene>
    <name evidence="4" type="ORF">CR513_59199</name>
</gene>
<dbReference type="EMBL" id="QJKJ01015475">
    <property type="protein sequence ID" value="RDX62465.1"/>
    <property type="molecule type" value="Genomic_DNA"/>
</dbReference>
<dbReference type="Pfam" id="PF04784">
    <property type="entry name" value="DUF547"/>
    <property type="match status" value="1"/>
</dbReference>
<reference evidence="4" key="1">
    <citation type="submission" date="2018-05" db="EMBL/GenBank/DDBJ databases">
        <title>Draft genome of Mucuna pruriens seed.</title>
        <authorList>
            <person name="Nnadi N.E."/>
            <person name="Vos R."/>
            <person name="Hasami M.H."/>
            <person name="Devisetty U.K."/>
            <person name="Aguiy J.C."/>
        </authorList>
    </citation>
    <scope>NUCLEOTIDE SEQUENCE [LARGE SCALE GENOMIC DNA]</scope>
    <source>
        <strain evidence="4">JCA_2017</strain>
    </source>
</reference>
<keyword evidence="5" id="KW-1185">Reference proteome</keyword>
<evidence type="ECO:0000313" key="5">
    <source>
        <dbReference type="Proteomes" id="UP000257109"/>
    </source>
</evidence>
<comment type="caution">
    <text evidence="4">The sequence shown here is derived from an EMBL/GenBank/DDBJ whole genome shotgun (WGS) entry which is preliminary data.</text>
</comment>
<feature type="domain" description="Ternary complex factor MIP1 leucine-zipper" evidence="3">
    <location>
        <begin position="13"/>
        <end position="94"/>
    </location>
</feature>
<accession>A0A371E8V4</accession>
<sequence>MKFEDYLMEKSQEPQNRQDLEKEVVQLQAQLKCEEALNRVLSCALHGPVFSLPLIPPLFPLQVHELLEELAMVEEEIIKLERKVKELKLRLFQERYQNTDWEIHHRRQPKLYSQFRGSSRYGSMITEQRSSSLNYEVLSKGRKTSYRRASLGSALDFHSLFSAPRRSTEYEVSRRNSGKIAREYPIHVEDAIEKPNELSEELLKCLIGIFLELNRASLDREESETVPRITLPCMKSTGLISKTSLNYKAPSNSNASYLDPYGISSDLNCTARDVGPYKDFIQITRSSLDIDRFSHCLPAFRKLRVLMHKLCDLDLSFLTYKQKLAFWINIYNACIMNAFLDHGLPSTQDKLLSLMNKLLIDTGCNECWRDSPECSGYRTLYSSTPISQKGPVDEKEVLLRHAYGLGYPEANVTFALCRGTWSSPALRVYTSEEVVNQLGRAKVEYLEASVGIINKRKIIVPKLLQWHMHDFADEMESLLEWIYSQLPRSGSLKRATMECLIRETKYPVSKMVEIQPYESEFRYLLPM</sequence>
<evidence type="ECO:0000313" key="4">
    <source>
        <dbReference type="EMBL" id="RDX62465.1"/>
    </source>
</evidence>